<protein>
    <recommendedName>
        <fullName evidence="3">Probable lysosomal cobalamin transporter</fullName>
    </recommendedName>
</protein>
<dbReference type="PANTHER" id="PTHR16130:SF2">
    <property type="entry name" value="LYSOSOMAL COBALAMIN TRANSPORT ESCORT PROTEIN LMBD1"/>
    <property type="match status" value="1"/>
</dbReference>
<dbReference type="PANTHER" id="PTHR16130">
    <property type="entry name" value="LYSOSOMAL COBALAMIN TRANSPORTER-RELATED"/>
    <property type="match status" value="1"/>
</dbReference>
<keyword evidence="14" id="KW-1185">Reference proteome</keyword>
<feature type="transmembrane region" description="Helical" evidence="12">
    <location>
        <begin position="42"/>
        <end position="64"/>
    </location>
</feature>
<keyword evidence="9" id="KW-0458">Lysosome</keyword>
<keyword evidence="10" id="KW-0170">Cobalt</keyword>
<evidence type="ECO:0000256" key="9">
    <source>
        <dbReference type="ARBA" id="ARBA00023228"/>
    </source>
</evidence>
<accession>A0A136J2E6</accession>
<evidence type="ECO:0000313" key="14">
    <source>
        <dbReference type="Proteomes" id="UP000070501"/>
    </source>
</evidence>
<evidence type="ECO:0000256" key="4">
    <source>
        <dbReference type="ARBA" id="ARBA00022448"/>
    </source>
</evidence>
<dbReference type="OrthoDB" id="73273at2759"/>
<evidence type="ECO:0000256" key="8">
    <source>
        <dbReference type="ARBA" id="ARBA00023136"/>
    </source>
</evidence>
<keyword evidence="5" id="KW-0846">Cobalamin</keyword>
<feature type="transmembrane region" description="Helical" evidence="12">
    <location>
        <begin position="317"/>
        <end position="336"/>
    </location>
</feature>
<dbReference type="AlphaFoldDB" id="A0A136J2E6"/>
<dbReference type="GO" id="GO:0072665">
    <property type="term" value="P:protein localization to vacuole"/>
    <property type="evidence" value="ECO:0007669"/>
    <property type="project" value="TreeGrafter"/>
</dbReference>
<name>A0A136J2E6_9PEZI</name>
<evidence type="ECO:0000256" key="6">
    <source>
        <dbReference type="ARBA" id="ARBA00022692"/>
    </source>
</evidence>
<organism evidence="13 14">
    <name type="scientific">Microdochium bolleyi</name>
    <dbReference type="NCBI Taxonomy" id="196109"/>
    <lineage>
        <taxon>Eukaryota</taxon>
        <taxon>Fungi</taxon>
        <taxon>Dikarya</taxon>
        <taxon>Ascomycota</taxon>
        <taxon>Pezizomycotina</taxon>
        <taxon>Sordariomycetes</taxon>
        <taxon>Xylariomycetidae</taxon>
        <taxon>Xylariales</taxon>
        <taxon>Microdochiaceae</taxon>
        <taxon>Microdochium</taxon>
    </lineage>
</organism>
<evidence type="ECO:0000256" key="2">
    <source>
        <dbReference type="ARBA" id="ARBA00009901"/>
    </source>
</evidence>
<dbReference type="Proteomes" id="UP000070501">
    <property type="component" value="Unassembled WGS sequence"/>
</dbReference>
<dbReference type="InterPro" id="IPR050854">
    <property type="entry name" value="LMBD1_LysCbl_Transport"/>
</dbReference>
<dbReference type="InParanoid" id="A0A136J2E6"/>
<feature type="transmembrane region" description="Helical" evidence="12">
    <location>
        <begin position="517"/>
        <end position="536"/>
    </location>
</feature>
<evidence type="ECO:0000256" key="1">
    <source>
        <dbReference type="ARBA" id="ARBA00004155"/>
    </source>
</evidence>
<comment type="function">
    <text evidence="11">Probable lysosomal cobalamin transporter. Required to export cobalamin from lysosomes allowing its conversion to cofactors.</text>
</comment>
<dbReference type="InterPro" id="IPR006876">
    <property type="entry name" value="LMBR1-like_membr_prot"/>
</dbReference>
<feature type="transmembrane region" description="Helical" evidence="12">
    <location>
        <begin position="421"/>
        <end position="445"/>
    </location>
</feature>
<dbReference type="Pfam" id="PF04791">
    <property type="entry name" value="LMBR1"/>
    <property type="match status" value="1"/>
</dbReference>
<dbReference type="EMBL" id="KQ964250">
    <property type="protein sequence ID" value="KXJ91408.1"/>
    <property type="molecule type" value="Genomic_DNA"/>
</dbReference>
<evidence type="ECO:0000256" key="12">
    <source>
        <dbReference type="SAM" id="Phobius"/>
    </source>
</evidence>
<feature type="transmembrane region" description="Helical" evidence="12">
    <location>
        <begin position="143"/>
        <end position="165"/>
    </location>
</feature>
<dbReference type="GO" id="GO:0031419">
    <property type="term" value="F:cobalamin binding"/>
    <property type="evidence" value="ECO:0007669"/>
    <property type="project" value="UniProtKB-KW"/>
</dbReference>
<feature type="transmembrane region" description="Helical" evidence="12">
    <location>
        <begin position="98"/>
        <end position="122"/>
    </location>
</feature>
<comment type="similarity">
    <text evidence="2">Belongs to the LIMR family. LMBRD1 subfamily.</text>
</comment>
<proteinExistence type="inferred from homology"/>
<keyword evidence="7 12" id="KW-1133">Transmembrane helix</keyword>
<evidence type="ECO:0000256" key="10">
    <source>
        <dbReference type="ARBA" id="ARBA00023285"/>
    </source>
</evidence>
<keyword evidence="8 12" id="KW-0472">Membrane</keyword>
<feature type="transmembrane region" description="Helical" evidence="12">
    <location>
        <begin position="379"/>
        <end position="409"/>
    </location>
</feature>
<evidence type="ECO:0000313" key="13">
    <source>
        <dbReference type="EMBL" id="KXJ91408.1"/>
    </source>
</evidence>
<reference evidence="14" key="1">
    <citation type="submission" date="2016-02" db="EMBL/GenBank/DDBJ databases">
        <title>Draft genome sequence of Microdochium bolleyi, a fungal endophyte of beachgrass.</title>
        <authorList>
            <consortium name="DOE Joint Genome Institute"/>
            <person name="David A.S."/>
            <person name="May G."/>
            <person name="Haridas S."/>
            <person name="Lim J."/>
            <person name="Wang M."/>
            <person name="Labutti K."/>
            <person name="Lipzen A."/>
            <person name="Barry K."/>
            <person name="Grigoriev I.V."/>
        </authorList>
    </citation>
    <scope>NUCLEOTIDE SEQUENCE [LARGE SCALE GENOMIC DNA]</scope>
    <source>
        <strain evidence="14">J235TASD1</strain>
    </source>
</reference>
<dbReference type="GO" id="GO:0005774">
    <property type="term" value="C:vacuolar membrane"/>
    <property type="evidence" value="ECO:0007669"/>
    <property type="project" value="TreeGrafter"/>
</dbReference>
<gene>
    <name evidence="13" type="ORF">Micbo1qcDRAFT_163127</name>
</gene>
<feature type="transmembrane region" description="Helical" evidence="12">
    <location>
        <begin position="6"/>
        <end position="30"/>
    </location>
</feature>
<keyword evidence="4" id="KW-0813">Transport</keyword>
<keyword evidence="6 12" id="KW-0812">Transmembrane</keyword>
<comment type="subcellular location">
    <subcellularLocation>
        <location evidence="1">Lysosome membrane</location>
        <topology evidence="1">Multi-pass membrane protein</topology>
    </subcellularLocation>
</comment>
<feature type="transmembrane region" description="Helical" evidence="12">
    <location>
        <begin position="193"/>
        <end position="220"/>
    </location>
</feature>
<sequence length="588" mass="65108">MPSAGYVQVSLIWVAYAVAVGLALLVAAVTTFTWQTPRDRSAIVSIVAIVSLTALLATVLLLPVDIALVSATTSTAAGTKKDWATPDRVNNILLTLKIVYYSLYSVDALLCLIVIPFSYFWYEEYDEVEEQEGNQTVGSRLWSAFKYTIAFILLVVIIFLIGFFVPSAGNNGGSHLDLEFFKRLLEENHGERALTFGLGLLITLGTILYVLYTGAGLALFPISFIKSAPAVSAPQLSETTASALEQNRERQRQLEMRSAGRADGMPAKDRRELDALHREERTLVRRERLAAEAMGEGKSWIIRTWTKVCAVFRPLKLVGGIILVIIAIIIWVSMLITGIDKAANSICKQRCGYILGHLNVFQPVNWLFVQTARAFPVDYILMALLILLFFSSSVAGVATIGIRFLWLRLFELRKGRTAPQALLMAVVMLNLIVLAINYAIAMLVAPQYATYGTQTFCDLPRHHPDELPDCTSHPEAVKPCSEWVDSHSAVQVCTTTAMSTFLNRINLNWPVFGAIDFWAQFAFLGVFLIVFLTALFRTPKLDLAQLDEEAEIDEEESLLATTSRRFGATWQDITGRSSGSRNNASSSN</sequence>
<evidence type="ECO:0000256" key="5">
    <source>
        <dbReference type="ARBA" id="ARBA00022628"/>
    </source>
</evidence>
<evidence type="ECO:0000256" key="7">
    <source>
        <dbReference type="ARBA" id="ARBA00022989"/>
    </source>
</evidence>
<evidence type="ECO:0000256" key="3">
    <source>
        <dbReference type="ARBA" id="ARBA00017088"/>
    </source>
</evidence>
<evidence type="ECO:0000256" key="11">
    <source>
        <dbReference type="ARBA" id="ARBA00025515"/>
    </source>
</evidence>
<dbReference type="STRING" id="196109.A0A136J2E6"/>